<name>A0A6A7AD52_9PLEO</name>
<evidence type="ECO:0000313" key="2">
    <source>
        <dbReference type="Proteomes" id="UP000799424"/>
    </source>
</evidence>
<sequence length="241" mass="26903">MEKVPNHDDTLADTIPVLCTARIPIDLLNEFLTTAFSAPELAAVKCTHIAILVDTLDRSKLTNPTHAPINRDIEYPFLNWTLDALVKFVSALDRGETGIIDTEFVVLDERTLTVRVSPYSSLQTCSICILPSYSTSTSTLIFPLYTYYSPPTQDKTVALITPSEMSDEPLETCPRLLARSDFMSSLITLNCKSMAVGGDEAWEEAEKREREGENAVIRWYGREYEGADLGWSGKRLGEGWI</sequence>
<protein>
    <submittedName>
        <fullName evidence="1">Uncharacterized protein</fullName>
    </submittedName>
</protein>
<gene>
    <name evidence="1" type="ORF">CC86DRAFT_453023</name>
</gene>
<reference evidence="1" key="1">
    <citation type="journal article" date="2020" name="Stud. Mycol.">
        <title>101 Dothideomycetes genomes: a test case for predicting lifestyles and emergence of pathogens.</title>
        <authorList>
            <person name="Haridas S."/>
            <person name="Albert R."/>
            <person name="Binder M."/>
            <person name="Bloem J."/>
            <person name="Labutti K."/>
            <person name="Salamov A."/>
            <person name="Andreopoulos B."/>
            <person name="Baker S."/>
            <person name="Barry K."/>
            <person name="Bills G."/>
            <person name="Bluhm B."/>
            <person name="Cannon C."/>
            <person name="Castanera R."/>
            <person name="Culley D."/>
            <person name="Daum C."/>
            <person name="Ezra D."/>
            <person name="Gonzalez J."/>
            <person name="Henrissat B."/>
            <person name="Kuo A."/>
            <person name="Liang C."/>
            <person name="Lipzen A."/>
            <person name="Lutzoni F."/>
            <person name="Magnuson J."/>
            <person name="Mondo S."/>
            <person name="Nolan M."/>
            <person name="Ohm R."/>
            <person name="Pangilinan J."/>
            <person name="Park H.-J."/>
            <person name="Ramirez L."/>
            <person name="Alfaro M."/>
            <person name="Sun H."/>
            <person name="Tritt A."/>
            <person name="Yoshinaga Y."/>
            <person name="Zwiers L.-H."/>
            <person name="Turgeon B."/>
            <person name="Goodwin S."/>
            <person name="Spatafora J."/>
            <person name="Crous P."/>
            <person name="Grigoriev I."/>
        </authorList>
    </citation>
    <scope>NUCLEOTIDE SEQUENCE</scope>
    <source>
        <strain evidence="1">CBS 113818</strain>
    </source>
</reference>
<dbReference type="Proteomes" id="UP000799424">
    <property type="component" value="Unassembled WGS sequence"/>
</dbReference>
<accession>A0A6A7AD52</accession>
<organism evidence="1 2">
    <name type="scientific">Ophiobolus disseminans</name>
    <dbReference type="NCBI Taxonomy" id="1469910"/>
    <lineage>
        <taxon>Eukaryota</taxon>
        <taxon>Fungi</taxon>
        <taxon>Dikarya</taxon>
        <taxon>Ascomycota</taxon>
        <taxon>Pezizomycotina</taxon>
        <taxon>Dothideomycetes</taxon>
        <taxon>Pleosporomycetidae</taxon>
        <taxon>Pleosporales</taxon>
        <taxon>Pleosporineae</taxon>
        <taxon>Phaeosphaeriaceae</taxon>
        <taxon>Ophiobolus</taxon>
    </lineage>
</organism>
<proteinExistence type="predicted"/>
<dbReference type="AlphaFoldDB" id="A0A6A7AD52"/>
<dbReference type="OrthoDB" id="4483229at2759"/>
<evidence type="ECO:0000313" key="1">
    <source>
        <dbReference type="EMBL" id="KAF2830648.1"/>
    </source>
</evidence>
<dbReference type="EMBL" id="MU006219">
    <property type="protein sequence ID" value="KAF2830648.1"/>
    <property type="molecule type" value="Genomic_DNA"/>
</dbReference>
<keyword evidence="2" id="KW-1185">Reference proteome</keyword>